<evidence type="ECO:0000313" key="7">
    <source>
        <dbReference type="Proteomes" id="UP000642993"/>
    </source>
</evidence>
<reference evidence="6" key="1">
    <citation type="submission" date="2020-09" db="EMBL/GenBank/DDBJ databases">
        <title>Hoyosella lacisalsi sp. nov., a halotolerant actinobacterium isolated from soil of Lake Gudzhirganskoe.</title>
        <authorList>
            <person name="Yang Q."/>
            <person name="Guo P.Y."/>
            <person name="Liu S.W."/>
            <person name="Li F.N."/>
            <person name="Sun C.H."/>
        </authorList>
    </citation>
    <scope>NUCLEOTIDE SEQUENCE</scope>
    <source>
        <strain evidence="6">G463</strain>
    </source>
</reference>
<keyword evidence="1" id="KW-0805">Transcription regulation</keyword>
<dbReference type="AlphaFoldDB" id="A0A927PKX1"/>
<keyword evidence="3" id="KW-0804">Transcription</keyword>
<dbReference type="PANTHER" id="PTHR47506:SF3">
    <property type="entry name" value="HTH-TYPE TRANSCRIPTIONAL REGULATOR LMRA"/>
    <property type="match status" value="1"/>
</dbReference>
<gene>
    <name evidence="6" type="ORF">HT102_06670</name>
</gene>
<dbReference type="Pfam" id="PF21993">
    <property type="entry name" value="TetR_C_13_2"/>
    <property type="match status" value="1"/>
</dbReference>
<feature type="domain" description="Transcriptional regulator LmrA/YxaF-like C-terminal" evidence="5">
    <location>
        <begin position="77"/>
        <end position="176"/>
    </location>
</feature>
<dbReference type="Gene3D" id="1.10.357.10">
    <property type="entry name" value="Tetracycline Repressor, domain 2"/>
    <property type="match status" value="1"/>
</dbReference>
<comment type="caution">
    <text evidence="6">The sequence shown here is derived from an EMBL/GenBank/DDBJ whole genome shotgun (WGS) entry which is preliminary data.</text>
</comment>
<keyword evidence="7" id="KW-1185">Reference proteome</keyword>
<dbReference type="InterPro" id="IPR054156">
    <property type="entry name" value="YxaF_TetR_C"/>
</dbReference>
<dbReference type="GO" id="GO:0003677">
    <property type="term" value="F:DNA binding"/>
    <property type="evidence" value="ECO:0007669"/>
    <property type="project" value="UniProtKB-KW"/>
</dbReference>
<protein>
    <submittedName>
        <fullName evidence="6">TetR/AcrR family transcriptional regulator</fullName>
    </submittedName>
</protein>
<dbReference type="SUPFAM" id="SSF46689">
    <property type="entry name" value="Homeodomain-like"/>
    <property type="match status" value="1"/>
</dbReference>
<evidence type="ECO:0000256" key="2">
    <source>
        <dbReference type="ARBA" id="ARBA00023125"/>
    </source>
</evidence>
<dbReference type="SUPFAM" id="SSF48498">
    <property type="entry name" value="Tetracyclin repressor-like, C-terminal domain"/>
    <property type="match status" value="1"/>
</dbReference>
<feature type="domain" description="HTH tetR-type" evidence="4">
    <location>
        <begin position="9"/>
        <end position="55"/>
    </location>
</feature>
<accession>A0A927PKX1</accession>
<organism evidence="6 7">
    <name type="scientific">Lolliginicoccus lacisalsi</name>
    <dbReference type="NCBI Taxonomy" id="2742202"/>
    <lineage>
        <taxon>Bacteria</taxon>
        <taxon>Bacillati</taxon>
        <taxon>Actinomycetota</taxon>
        <taxon>Actinomycetes</taxon>
        <taxon>Mycobacteriales</taxon>
        <taxon>Hoyosellaceae</taxon>
        <taxon>Lolliginicoccus</taxon>
    </lineage>
</organism>
<proteinExistence type="predicted"/>
<evidence type="ECO:0000256" key="3">
    <source>
        <dbReference type="ARBA" id="ARBA00023163"/>
    </source>
</evidence>
<name>A0A927PKX1_9ACTN</name>
<evidence type="ECO:0000259" key="4">
    <source>
        <dbReference type="Pfam" id="PF00440"/>
    </source>
</evidence>
<evidence type="ECO:0000259" key="5">
    <source>
        <dbReference type="Pfam" id="PF21993"/>
    </source>
</evidence>
<dbReference type="Proteomes" id="UP000642993">
    <property type="component" value="Unassembled WGS sequence"/>
</dbReference>
<dbReference type="Pfam" id="PF00440">
    <property type="entry name" value="TetR_N"/>
    <property type="match status" value="1"/>
</dbReference>
<dbReference type="InterPro" id="IPR001647">
    <property type="entry name" value="HTH_TetR"/>
</dbReference>
<dbReference type="InterPro" id="IPR009057">
    <property type="entry name" value="Homeodomain-like_sf"/>
</dbReference>
<sequence length="196" mass="20413">MPQGPRERLLASAIALMRERGVHATGLADLLEHSKTARGSLYQHFPRGKTELMEQATLLAGHTIGRRIERALAQGDPASAVGTLIDYWITSLASSDYTHGCPVLAAAQSGPAEPAVQAAAATALKQWSSLLATALAEHGMPNDSAGPLGSTIIATIEGAIARSFAARSTTPLTDARTVLVPLVEQAMKTRAPATAT</sequence>
<dbReference type="EMBL" id="JACYWE010000003">
    <property type="protein sequence ID" value="MBD8506163.1"/>
    <property type="molecule type" value="Genomic_DNA"/>
</dbReference>
<dbReference type="RefSeq" id="WP_192038626.1">
    <property type="nucleotide sequence ID" value="NZ_JACYWE010000003.1"/>
</dbReference>
<evidence type="ECO:0000313" key="6">
    <source>
        <dbReference type="EMBL" id="MBD8506163.1"/>
    </source>
</evidence>
<dbReference type="PANTHER" id="PTHR47506">
    <property type="entry name" value="TRANSCRIPTIONAL REGULATORY PROTEIN"/>
    <property type="match status" value="1"/>
</dbReference>
<keyword evidence="2" id="KW-0238">DNA-binding</keyword>
<dbReference type="InterPro" id="IPR036271">
    <property type="entry name" value="Tet_transcr_reg_TetR-rel_C_sf"/>
</dbReference>
<evidence type="ECO:0000256" key="1">
    <source>
        <dbReference type="ARBA" id="ARBA00023015"/>
    </source>
</evidence>